<dbReference type="PANTHER" id="PTHR11086">
    <property type="entry name" value="DEOXYCYTIDYLATE DEAMINASE-RELATED"/>
    <property type="match status" value="1"/>
</dbReference>
<keyword evidence="4 8" id="KW-0378">Hydrolase</keyword>
<evidence type="ECO:0000313" key="8">
    <source>
        <dbReference type="EMBL" id="QDU35778.1"/>
    </source>
</evidence>
<dbReference type="PANTHER" id="PTHR11086:SF18">
    <property type="entry name" value="DEOXYCYTIDYLATE DEAMINASE"/>
    <property type="match status" value="1"/>
</dbReference>
<evidence type="ECO:0000259" key="7">
    <source>
        <dbReference type="PROSITE" id="PS51747"/>
    </source>
</evidence>
<evidence type="ECO:0000256" key="4">
    <source>
        <dbReference type="ARBA" id="ARBA00022801"/>
    </source>
</evidence>
<dbReference type="GO" id="GO:0052717">
    <property type="term" value="F:tRNA-specific adenosine-34 deaminase activity"/>
    <property type="evidence" value="ECO:0007669"/>
    <property type="project" value="UniProtKB-EC"/>
</dbReference>
<dbReference type="KEGG" id="mri:Mal4_00600"/>
<comment type="similarity">
    <text evidence="2">Belongs to the cytidine and deoxycytidylate deaminase family.</text>
</comment>
<dbReference type="Gene3D" id="3.40.50.300">
    <property type="entry name" value="P-loop containing nucleotide triphosphate hydrolases"/>
    <property type="match status" value="1"/>
</dbReference>
<dbReference type="InterPro" id="IPR016192">
    <property type="entry name" value="APOBEC/CMP_deaminase_Zn-bd"/>
</dbReference>
<dbReference type="InterPro" id="IPR027417">
    <property type="entry name" value="P-loop_NTPase"/>
</dbReference>
<dbReference type="Gene3D" id="3.40.140.10">
    <property type="entry name" value="Cytidine Deaminase, domain 2"/>
    <property type="match status" value="1"/>
</dbReference>
<dbReference type="AlphaFoldDB" id="A0A517YZW3"/>
<organism evidence="8 9">
    <name type="scientific">Maioricimonas rarisocia</name>
    <dbReference type="NCBI Taxonomy" id="2528026"/>
    <lineage>
        <taxon>Bacteria</taxon>
        <taxon>Pseudomonadati</taxon>
        <taxon>Planctomycetota</taxon>
        <taxon>Planctomycetia</taxon>
        <taxon>Planctomycetales</taxon>
        <taxon>Planctomycetaceae</taxon>
        <taxon>Maioricimonas</taxon>
    </lineage>
</organism>
<name>A0A517YZW3_9PLAN</name>
<dbReference type="PROSITE" id="PS51747">
    <property type="entry name" value="CYT_DCMP_DEAMINASES_2"/>
    <property type="match status" value="1"/>
</dbReference>
<keyword evidence="9" id="KW-1185">Reference proteome</keyword>
<evidence type="ECO:0000256" key="5">
    <source>
        <dbReference type="ARBA" id="ARBA00022833"/>
    </source>
</evidence>
<keyword evidence="5" id="KW-0862">Zinc</keyword>
<keyword evidence="3" id="KW-0479">Metal-binding</keyword>
<dbReference type="EMBL" id="CP036275">
    <property type="protein sequence ID" value="QDU35778.1"/>
    <property type="molecule type" value="Genomic_DNA"/>
</dbReference>
<dbReference type="InterPro" id="IPR015517">
    <property type="entry name" value="dCMP_deaminase-rel"/>
</dbReference>
<protein>
    <submittedName>
        <fullName evidence="8">tRNA-specific adenosine deaminase</fullName>
        <ecNumber evidence="8">3.5.4.33</ecNumber>
    </submittedName>
</protein>
<gene>
    <name evidence="8" type="primary">tadA_1</name>
    <name evidence="8" type="ORF">Mal4_00600</name>
</gene>
<dbReference type="GO" id="GO:0008270">
    <property type="term" value="F:zinc ion binding"/>
    <property type="evidence" value="ECO:0007669"/>
    <property type="project" value="InterPro"/>
</dbReference>
<dbReference type="InterPro" id="IPR035105">
    <property type="entry name" value="Deoxycytidylate_deaminase_dom"/>
</dbReference>
<dbReference type="OrthoDB" id="9788517at2"/>
<evidence type="ECO:0000256" key="1">
    <source>
        <dbReference type="ARBA" id="ARBA00001947"/>
    </source>
</evidence>
<dbReference type="NCBIfam" id="NF041025">
    <property type="entry name" value="antiphage_deaminase"/>
    <property type="match status" value="1"/>
</dbReference>
<dbReference type="GO" id="GO:0005737">
    <property type="term" value="C:cytoplasm"/>
    <property type="evidence" value="ECO:0007669"/>
    <property type="project" value="TreeGrafter"/>
</dbReference>
<evidence type="ECO:0000256" key="2">
    <source>
        <dbReference type="ARBA" id="ARBA00006576"/>
    </source>
</evidence>
<dbReference type="InterPro" id="IPR016193">
    <property type="entry name" value="Cytidine_deaminase-like"/>
</dbReference>
<evidence type="ECO:0000256" key="3">
    <source>
        <dbReference type="ARBA" id="ARBA00022723"/>
    </source>
</evidence>
<dbReference type="Proteomes" id="UP000320496">
    <property type="component" value="Chromosome"/>
</dbReference>
<dbReference type="Pfam" id="PF00383">
    <property type="entry name" value="dCMP_cyt_deam_1"/>
    <property type="match status" value="1"/>
</dbReference>
<dbReference type="CDD" id="cd01286">
    <property type="entry name" value="deoxycytidylate_deaminase"/>
    <property type="match status" value="1"/>
</dbReference>
<evidence type="ECO:0000256" key="6">
    <source>
        <dbReference type="SAM" id="MobiDB-lite"/>
    </source>
</evidence>
<feature type="compositionally biased region" description="Basic residues" evidence="6">
    <location>
        <begin position="1"/>
        <end position="36"/>
    </location>
</feature>
<evidence type="ECO:0000313" key="9">
    <source>
        <dbReference type="Proteomes" id="UP000320496"/>
    </source>
</evidence>
<comment type="cofactor">
    <cofactor evidence="1">
        <name>Zn(2+)</name>
        <dbReference type="ChEBI" id="CHEBI:29105"/>
    </cofactor>
</comment>
<dbReference type="EC" id="3.5.4.33" evidence="8"/>
<accession>A0A517YZW3</accession>
<feature type="region of interest" description="Disordered" evidence="6">
    <location>
        <begin position="1"/>
        <end position="41"/>
    </location>
</feature>
<dbReference type="GO" id="GO:0004132">
    <property type="term" value="F:dCMP deaminase activity"/>
    <property type="evidence" value="ECO:0007669"/>
    <property type="project" value="TreeGrafter"/>
</dbReference>
<dbReference type="PROSITE" id="PS00903">
    <property type="entry name" value="CYT_DCMP_DEAMINASES_1"/>
    <property type="match status" value="1"/>
</dbReference>
<sequence length="544" mass="61275">MAKKRSKQSFRKVVRKPAKRKTPSRDRSRQHRRKTSRVQLPRTEDDALDLVEELHALDSELVIGLVGAVGTDLNRVSDLLAQQLSLTGYNVRTIKISREVIPLFGTIEYPEQDEYARIAELMTAGNAARQMSGDNSILALGAASIIAAEREIESPIPERTAVIVNSLKRPEEVERLRKIYPGGFVMLGVHTKERRRIRNLTNLGMSWDNATDLVRRDAAEDRVPHGQRLRKTFYLSDFFVRFDGNEDPLRGELRRIVELLFGFPYHTPTFDEFAMFLAFSAALRSADLSRQVGAVVARDEQILATGANDCPKAGGGLYWPRRDDDSCLSDAEDGRDYKRGVDSNRKEQLRIIEEIERIARDYDLDADRLHEVLTSKGCPIGDLTEYGRVVHAEMDALTSCARAGISTSEATLYSTTFPCHNCAKHIIAAGVRRVVYIEPYEKSKAQTFHEDAVIFEGAEPAAGKVVFEAFSGIGPRRFFDLFSMNLSSGYDILRKDKESGHILNWNVRTAALRLQMLPATFRDLEKLAASMFERMRTQDGTNDA</sequence>
<dbReference type="SUPFAM" id="SSF53927">
    <property type="entry name" value="Cytidine deaminase-like"/>
    <property type="match status" value="1"/>
</dbReference>
<proteinExistence type="inferred from homology"/>
<feature type="domain" description="CMP/dCMP-type deaminase" evidence="7">
    <location>
        <begin position="269"/>
        <end position="461"/>
    </location>
</feature>
<dbReference type="InterPro" id="IPR002125">
    <property type="entry name" value="CMP_dCMP_dom"/>
</dbReference>
<dbReference type="RefSeq" id="WP_145366479.1">
    <property type="nucleotide sequence ID" value="NZ_CP036275.1"/>
</dbReference>
<reference evidence="8 9" key="1">
    <citation type="submission" date="2019-02" db="EMBL/GenBank/DDBJ databases">
        <title>Deep-cultivation of Planctomycetes and their phenomic and genomic characterization uncovers novel biology.</title>
        <authorList>
            <person name="Wiegand S."/>
            <person name="Jogler M."/>
            <person name="Boedeker C."/>
            <person name="Pinto D."/>
            <person name="Vollmers J."/>
            <person name="Rivas-Marin E."/>
            <person name="Kohn T."/>
            <person name="Peeters S.H."/>
            <person name="Heuer A."/>
            <person name="Rast P."/>
            <person name="Oberbeckmann S."/>
            <person name="Bunk B."/>
            <person name="Jeske O."/>
            <person name="Meyerdierks A."/>
            <person name="Storesund J.E."/>
            <person name="Kallscheuer N."/>
            <person name="Luecker S."/>
            <person name="Lage O.M."/>
            <person name="Pohl T."/>
            <person name="Merkel B.J."/>
            <person name="Hornburger P."/>
            <person name="Mueller R.-W."/>
            <person name="Bruemmer F."/>
            <person name="Labrenz M."/>
            <person name="Spormann A.M."/>
            <person name="Op den Camp H."/>
            <person name="Overmann J."/>
            <person name="Amann R."/>
            <person name="Jetten M.S.M."/>
            <person name="Mascher T."/>
            <person name="Medema M.H."/>
            <person name="Devos D.P."/>
            <person name="Kaster A.-K."/>
            <person name="Ovreas L."/>
            <person name="Rohde M."/>
            <person name="Galperin M.Y."/>
            <person name="Jogler C."/>
        </authorList>
    </citation>
    <scope>NUCLEOTIDE SEQUENCE [LARGE SCALE GENOMIC DNA]</scope>
    <source>
        <strain evidence="8 9">Mal4</strain>
    </source>
</reference>